<keyword evidence="1" id="KW-0175">Coiled coil</keyword>
<evidence type="ECO:0000313" key="2">
    <source>
        <dbReference type="EMBL" id="OGC63201.1"/>
    </source>
</evidence>
<dbReference type="Proteomes" id="UP000176614">
    <property type="component" value="Unassembled WGS sequence"/>
</dbReference>
<feature type="coiled-coil region" evidence="1">
    <location>
        <begin position="248"/>
        <end position="317"/>
    </location>
</feature>
<gene>
    <name evidence="2" type="ORF">A2264_00725</name>
</gene>
<sequence>MPLTENKIYALKDETDYKHEGSSLYETYKNLSDFAKDGDEYRHRRSEMVNEFFVQLGAISPPEKAGVKGQFNIHEAKSGEFNGIECKTPPPEQFDRRPEEPTIYFKAIEENGKMPKEIVVIVHMPDGTVVYSGMEIDNLGYVKGSGNRVGAITTDESYNEAAAAKQGWFYDYVVDSTKSVSMEDVYKKSGSEKYYKKLYGKLKGTVEHSKSLYEIDKEKGAKQRTFEGVVAEYQESFAQRDVEEDAIVADTQAKLEEFEAERQIMLADIRRLISDYNKATDEIAAKDVIIETREESIANLKGRITQLQKENQALKQTPDLSYEALIFLNQHPDAGFPQFLAANEGLRKLIESKSLTQGRAMEIYKKVMLARMSTTAEDAVSTTTLSDHQLEAAQRRAYYKDRTTAKPKAEEARPFNESGEIIRSQVPDKAMTDDVIAAQVMAENIGRRENRTVFNEEGVADPHRKLEREEAQKNLNLSLINERISSYLSGQKITERKLPFEAVADFISKDPDISVLVNEGVLSVADVEAIYRRVLGI</sequence>
<proteinExistence type="predicted"/>
<reference evidence="2 3" key="1">
    <citation type="journal article" date="2016" name="Nat. Commun.">
        <title>Thousands of microbial genomes shed light on interconnected biogeochemical processes in an aquifer system.</title>
        <authorList>
            <person name="Anantharaman K."/>
            <person name="Brown C.T."/>
            <person name="Hug L.A."/>
            <person name="Sharon I."/>
            <person name="Castelle C.J."/>
            <person name="Probst A.J."/>
            <person name="Thomas B.C."/>
            <person name="Singh A."/>
            <person name="Wilkins M.J."/>
            <person name="Karaoz U."/>
            <person name="Brodie E.L."/>
            <person name="Williams K.H."/>
            <person name="Hubbard S.S."/>
            <person name="Banfield J.F."/>
        </authorList>
    </citation>
    <scope>NUCLEOTIDE SEQUENCE [LARGE SCALE GENOMIC DNA]</scope>
</reference>
<organism evidence="2 3">
    <name type="scientific">candidate division WWE3 bacterium RIFOXYA2_FULL_46_9</name>
    <dbReference type="NCBI Taxonomy" id="1802636"/>
    <lineage>
        <taxon>Bacteria</taxon>
        <taxon>Katanobacteria</taxon>
    </lineage>
</organism>
<name>A0A1F4W1C6_UNCKA</name>
<dbReference type="AlphaFoldDB" id="A0A1F4W1C6"/>
<comment type="caution">
    <text evidence="2">The sequence shown here is derived from an EMBL/GenBank/DDBJ whole genome shotgun (WGS) entry which is preliminary data.</text>
</comment>
<dbReference type="EMBL" id="MEVT01000008">
    <property type="protein sequence ID" value="OGC63201.1"/>
    <property type="molecule type" value="Genomic_DNA"/>
</dbReference>
<accession>A0A1F4W1C6</accession>
<protein>
    <submittedName>
        <fullName evidence="2">Uncharacterized protein</fullName>
    </submittedName>
</protein>
<evidence type="ECO:0000256" key="1">
    <source>
        <dbReference type="SAM" id="Coils"/>
    </source>
</evidence>
<evidence type="ECO:0000313" key="3">
    <source>
        <dbReference type="Proteomes" id="UP000176614"/>
    </source>
</evidence>